<organism evidence="3 4">
    <name type="scientific">Rhodococcus rhodochrous J3</name>
    <dbReference type="NCBI Taxonomy" id="903528"/>
    <lineage>
        <taxon>Bacteria</taxon>
        <taxon>Bacillati</taxon>
        <taxon>Actinomycetota</taxon>
        <taxon>Actinomycetes</taxon>
        <taxon>Mycobacteriales</taxon>
        <taxon>Nocardiaceae</taxon>
        <taxon>Rhodococcus</taxon>
    </lineage>
</organism>
<evidence type="ECO:0000313" key="4">
    <source>
        <dbReference type="Proteomes" id="UP000193566"/>
    </source>
</evidence>
<evidence type="ECO:0000256" key="1">
    <source>
        <dbReference type="SAM" id="MobiDB-lite"/>
    </source>
</evidence>
<feature type="region of interest" description="Disordered" evidence="1">
    <location>
        <begin position="67"/>
        <end position="90"/>
    </location>
</feature>
<sequence>MNALLHEYGYLEGSPGDYSLTEKGKEYGSEQYQHRGNGGYAHYNADWTTRTWDERIVSVLAADMAADPPAVKASTGQELVSEDEQKDDPKRPAWAVALVGGAAVALVGGIVVATNPGVRHWVGENVTPRAQKAWHTLTRRGLVEPAPDHDAPSDVVELAEATAKD</sequence>
<feature type="transmembrane region" description="Helical" evidence="2">
    <location>
        <begin position="93"/>
        <end position="113"/>
    </location>
</feature>
<keyword evidence="4" id="KW-1185">Reference proteome</keyword>
<gene>
    <name evidence="3" type="ORF">SAMN02745947_05239</name>
</gene>
<keyword evidence="2" id="KW-1133">Transmembrane helix</keyword>
<reference evidence="3 4" key="1">
    <citation type="submission" date="2017-04" db="EMBL/GenBank/DDBJ databases">
        <authorList>
            <person name="Varghese N."/>
            <person name="Submissions S."/>
        </authorList>
    </citation>
    <scope>NUCLEOTIDE SEQUENCE [LARGE SCALE GENOMIC DNA]</scope>
    <source>
        <strain evidence="3 4">J3</strain>
    </source>
</reference>
<name>A0ABY1MIG6_RHORH</name>
<evidence type="ECO:0000256" key="2">
    <source>
        <dbReference type="SAM" id="Phobius"/>
    </source>
</evidence>
<proteinExistence type="predicted"/>
<keyword evidence="2" id="KW-0472">Membrane</keyword>
<dbReference type="Proteomes" id="UP000193566">
    <property type="component" value="Unassembled WGS sequence"/>
</dbReference>
<protein>
    <submittedName>
        <fullName evidence="3">Uncharacterized protein</fullName>
    </submittedName>
</protein>
<dbReference type="EMBL" id="FXAV01000030">
    <property type="protein sequence ID" value="SMG58347.1"/>
    <property type="molecule type" value="Genomic_DNA"/>
</dbReference>
<accession>A0ABY1MIG6</accession>
<comment type="caution">
    <text evidence="3">The sequence shown here is derived from an EMBL/GenBank/DDBJ whole genome shotgun (WGS) entry which is preliminary data.</text>
</comment>
<keyword evidence="2" id="KW-0812">Transmembrane</keyword>
<evidence type="ECO:0000313" key="3">
    <source>
        <dbReference type="EMBL" id="SMG58347.1"/>
    </source>
</evidence>